<dbReference type="Pfam" id="PF26571">
    <property type="entry name" value="VldE"/>
    <property type="match status" value="1"/>
</dbReference>
<evidence type="ECO:0000259" key="2">
    <source>
        <dbReference type="Pfam" id="PF26571"/>
    </source>
</evidence>
<dbReference type="EMBL" id="JAMTCP010000003">
    <property type="protein sequence ID" value="MCP2257102.1"/>
    <property type="molecule type" value="Genomic_DNA"/>
</dbReference>
<evidence type="ECO:0000313" key="4">
    <source>
        <dbReference type="Proteomes" id="UP001205311"/>
    </source>
</evidence>
<gene>
    <name evidence="3" type="ORF">LX15_000787</name>
</gene>
<dbReference type="Proteomes" id="UP001205311">
    <property type="component" value="Unassembled WGS sequence"/>
</dbReference>
<protein>
    <recommendedName>
        <fullName evidence="2">ARB-07466-like C-terminal domain-containing protein</fullName>
    </recommendedName>
</protein>
<keyword evidence="4" id="KW-1185">Reference proteome</keyword>
<comment type="caution">
    <text evidence="3">The sequence shown here is derived from an EMBL/GenBank/DDBJ whole genome shotgun (WGS) entry which is preliminary data.</text>
</comment>
<sequence>MSPTTPEFGPEIDGYAPYEPQRDCDPRAKPGVEEFRDLVLATYRGTSNMGIVRACGVGGRSEHKEGRAWDWGVNANGQAHIANDLLDWLLSTDRHGNEHALARRWGIMYIIWNGRIWSANQAREGWKRYTGPSPHTDHVHFSFSWAGARKETTWWKPKPRDDMADVPQWQWDRVFNRVLRMSAGVEGENFNGEQFNHEQRQIDDIVARLDRILSRLE</sequence>
<accession>A0ABT1HNL1</accession>
<feature type="domain" description="ARB-07466-like C-terminal" evidence="2">
    <location>
        <begin position="26"/>
        <end position="139"/>
    </location>
</feature>
<proteinExistence type="predicted"/>
<name>A0ABT1HNL1_STRSD</name>
<evidence type="ECO:0000313" key="3">
    <source>
        <dbReference type="EMBL" id="MCP2257102.1"/>
    </source>
</evidence>
<organism evidence="3 4">
    <name type="scientific">Streptoalloteichus tenebrarius (strain ATCC 17920 / DSM 40477 / JCM 4838 / CBS 697.72 / NBRC 16177 / NCIMB 11028 / NRRL B-12390 / A12253. 1 / ISP 5477)</name>
    <name type="common">Streptomyces tenebrarius</name>
    <dbReference type="NCBI Taxonomy" id="1933"/>
    <lineage>
        <taxon>Bacteria</taxon>
        <taxon>Bacillati</taxon>
        <taxon>Actinomycetota</taxon>
        <taxon>Actinomycetes</taxon>
        <taxon>Pseudonocardiales</taxon>
        <taxon>Pseudonocardiaceae</taxon>
        <taxon>Streptoalloteichus</taxon>
    </lineage>
</organism>
<evidence type="ECO:0000256" key="1">
    <source>
        <dbReference type="SAM" id="MobiDB-lite"/>
    </source>
</evidence>
<dbReference type="InterPro" id="IPR058593">
    <property type="entry name" value="ARB_07466-like_C"/>
</dbReference>
<dbReference type="RefSeq" id="WP_253668073.1">
    <property type="nucleotide sequence ID" value="NZ_JAMTCP010000003.1"/>
</dbReference>
<reference evidence="3 4" key="1">
    <citation type="submission" date="2022-06" db="EMBL/GenBank/DDBJ databases">
        <title>Genomic Encyclopedia of Archaeal and Bacterial Type Strains, Phase II (KMG-II): from individual species to whole genera.</title>
        <authorList>
            <person name="Goeker M."/>
        </authorList>
    </citation>
    <scope>NUCLEOTIDE SEQUENCE [LARGE SCALE GENOMIC DNA]</scope>
    <source>
        <strain evidence="3 4">DSM 40477</strain>
    </source>
</reference>
<feature type="region of interest" description="Disordered" evidence="1">
    <location>
        <begin position="1"/>
        <end position="22"/>
    </location>
</feature>